<dbReference type="Gene3D" id="3.50.50.60">
    <property type="entry name" value="FAD/NAD(P)-binding domain"/>
    <property type="match status" value="1"/>
</dbReference>
<feature type="compositionally biased region" description="Basic and acidic residues" evidence="6">
    <location>
        <begin position="437"/>
        <end position="446"/>
    </location>
</feature>
<dbReference type="Pfam" id="PF01494">
    <property type="entry name" value="FAD_binding_3"/>
    <property type="match status" value="1"/>
</dbReference>
<dbReference type="OrthoDB" id="40579at2759"/>
<feature type="region of interest" description="Disordered" evidence="6">
    <location>
        <begin position="428"/>
        <end position="464"/>
    </location>
</feature>
<evidence type="ECO:0000256" key="1">
    <source>
        <dbReference type="ARBA" id="ARBA00007992"/>
    </source>
</evidence>
<dbReference type="InterPro" id="IPR036188">
    <property type="entry name" value="FAD/NAD-bd_sf"/>
</dbReference>
<protein>
    <recommendedName>
        <fullName evidence="7">FAD-binding domain-containing protein</fullName>
    </recommendedName>
</protein>
<proteinExistence type="inferred from homology"/>
<keyword evidence="3" id="KW-0274">FAD</keyword>
<organism evidence="8 9">
    <name type="scientific">Exophiala oligosperma</name>
    <dbReference type="NCBI Taxonomy" id="215243"/>
    <lineage>
        <taxon>Eukaryota</taxon>
        <taxon>Fungi</taxon>
        <taxon>Dikarya</taxon>
        <taxon>Ascomycota</taxon>
        <taxon>Pezizomycotina</taxon>
        <taxon>Eurotiomycetes</taxon>
        <taxon>Chaetothyriomycetidae</taxon>
        <taxon>Chaetothyriales</taxon>
        <taxon>Herpotrichiellaceae</taxon>
        <taxon>Exophiala</taxon>
    </lineage>
</organism>
<keyword evidence="5" id="KW-0503">Monooxygenase</keyword>
<dbReference type="PRINTS" id="PR00420">
    <property type="entry name" value="RNGMNOXGNASE"/>
</dbReference>
<evidence type="ECO:0000313" key="9">
    <source>
        <dbReference type="Proteomes" id="UP000053342"/>
    </source>
</evidence>
<dbReference type="VEuPathDB" id="FungiDB:PV06_08194"/>
<evidence type="ECO:0000256" key="3">
    <source>
        <dbReference type="ARBA" id="ARBA00022827"/>
    </source>
</evidence>
<dbReference type="InterPro" id="IPR050493">
    <property type="entry name" value="FAD-dep_Monooxygenase_BioMet"/>
</dbReference>
<dbReference type="SUPFAM" id="SSF51905">
    <property type="entry name" value="FAD/NAD(P)-binding domain"/>
    <property type="match status" value="1"/>
</dbReference>
<comment type="similarity">
    <text evidence="1">Belongs to the paxM FAD-dependent monooxygenase family.</text>
</comment>
<dbReference type="Proteomes" id="UP000053342">
    <property type="component" value="Unassembled WGS sequence"/>
</dbReference>
<dbReference type="RefSeq" id="XP_016259811.1">
    <property type="nucleotide sequence ID" value="XM_016409503.1"/>
</dbReference>
<sequence length="485" mass="54480">MDEPSAHKLCGLKVLIAGGSIGGLATAIALKAQGHHVTVYEQALVPDTMGSGITIFPNSLRALDMLGVDTAQIRAVRIKMMIRTSIEEDGSADAIENDIDEKAWPWYQTTYQDLFVSLWEAAHDNSKPGPKIDIVTSKSVVSIDPSRALIYFSDGTEADGDVVIGADGVHSVCRSFVPGGSFRRFRIKRHVFRALIPRERLENDSRTIKFIETDGRAHCYNHQEKSLLITPASNGQNLCIKFLYEDRMAFKNLSKDWRDPSSKKKLLRLAAGLPDECMALFENILDRDLQDQPIWDMDPLMTFQSNRMALMGDAAHPMPPYCGQRIAMALEDALALGVILEPETPNSEVDERLKLYSNTRKTRAVAVQQTLRGLSEADMRNFATEFDAYSFHTYILGHDEREHICQALCIWKKQQCLRQGSMGFLELPKPSTQIFEEEPRGDEGKSRQRSPSPKKWWSIGRKGSKTWSRVFSSSRETLRPVVATS</sequence>
<feature type="domain" description="FAD-binding" evidence="7">
    <location>
        <begin position="13"/>
        <end position="368"/>
    </location>
</feature>
<dbReference type="GO" id="GO:0004497">
    <property type="term" value="F:monooxygenase activity"/>
    <property type="evidence" value="ECO:0007669"/>
    <property type="project" value="UniProtKB-KW"/>
</dbReference>
<accession>A0A0D2DAZ0</accession>
<dbReference type="PANTHER" id="PTHR13789">
    <property type="entry name" value="MONOOXYGENASE"/>
    <property type="match status" value="1"/>
</dbReference>
<evidence type="ECO:0000256" key="6">
    <source>
        <dbReference type="SAM" id="MobiDB-lite"/>
    </source>
</evidence>
<keyword evidence="2" id="KW-0285">Flavoprotein</keyword>
<keyword evidence="4" id="KW-0560">Oxidoreductase</keyword>
<dbReference type="PANTHER" id="PTHR13789:SF309">
    <property type="entry name" value="PUTATIVE (AFU_ORTHOLOGUE AFUA_6G14510)-RELATED"/>
    <property type="match status" value="1"/>
</dbReference>
<dbReference type="EMBL" id="KN847339">
    <property type="protein sequence ID" value="KIW39595.1"/>
    <property type="molecule type" value="Genomic_DNA"/>
</dbReference>
<dbReference type="GO" id="GO:0071949">
    <property type="term" value="F:FAD binding"/>
    <property type="evidence" value="ECO:0007669"/>
    <property type="project" value="InterPro"/>
</dbReference>
<name>A0A0D2DAZ0_9EURO</name>
<evidence type="ECO:0000256" key="2">
    <source>
        <dbReference type="ARBA" id="ARBA00022630"/>
    </source>
</evidence>
<evidence type="ECO:0000256" key="4">
    <source>
        <dbReference type="ARBA" id="ARBA00023002"/>
    </source>
</evidence>
<evidence type="ECO:0000256" key="5">
    <source>
        <dbReference type="ARBA" id="ARBA00023033"/>
    </source>
</evidence>
<dbReference type="GeneID" id="27360268"/>
<dbReference type="InterPro" id="IPR002938">
    <property type="entry name" value="FAD-bd"/>
</dbReference>
<keyword evidence="9" id="KW-1185">Reference proteome</keyword>
<evidence type="ECO:0000313" key="8">
    <source>
        <dbReference type="EMBL" id="KIW39595.1"/>
    </source>
</evidence>
<dbReference type="STRING" id="215243.A0A0D2DAZ0"/>
<evidence type="ECO:0000259" key="7">
    <source>
        <dbReference type="Pfam" id="PF01494"/>
    </source>
</evidence>
<gene>
    <name evidence="8" type="ORF">PV06_08194</name>
</gene>
<dbReference type="HOGENOM" id="CLU_009665_19_0_1"/>
<reference evidence="8 9" key="1">
    <citation type="submission" date="2015-01" db="EMBL/GenBank/DDBJ databases">
        <title>The Genome Sequence of Exophiala oligosperma CBS72588.</title>
        <authorList>
            <consortium name="The Broad Institute Genomics Platform"/>
            <person name="Cuomo C."/>
            <person name="de Hoog S."/>
            <person name="Gorbushina A."/>
            <person name="Stielow B."/>
            <person name="Teixiera M."/>
            <person name="Abouelleil A."/>
            <person name="Chapman S.B."/>
            <person name="Priest M."/>
            <person name="Young S.K."/>
            <person name="Wortman J."/>
            <person name="Nusbaum C."/>
            <person name="Birren B."/>
        </authorList>
    </citation>
    <scope>NUCLEOTIDE SEQUENCE [LARGE SCALE GENOMIC DNA]</scope>
    <source>
        <strain evidence="8 9">CBS 72588</strain>
    </source>
</reference>
<dbReference type="AlphaFoldDB" id="A0A0D2DAZ0"/>